<dbReference type="PANTHER" id="PTHR43394:SF1">
    <property type="entry name" value="ATP-BINDING CASSETTE SUB-FAMILY B MEMBER 10, MITOCHONDRIAL"/>
    <property type="match status" value="1"/>
</dbReference>
<keyword evidence="3" id="KW-1003">Cell membrane</keyword>
<evidence type="ECO:0000256" key="11">
    <source>
        <dbReference type="SAM" id="Phobius"/>
    </source>
</evidence>
<gene>
    <name evidence="13" type="ORF">Aph01nite_35250</name>
</gene>
<protein>
    <submittedName>
        <fullName evidence="13">Multidrug ABC transporter permease</fullName>
    </submittedName>
</protein>
<evidence type="ECO:0000256" key="1">
    <source>
        <dbReference type="ARBA" id="ARBA00004429"/>
    </source>
</evidence>
<dbReference type="InterPro" id="IPR039421">
    <property type="entry name" value="Type_1_exporter"/>
</dbReference>
<keyword evidence="8 11" id="KW-1133">Transmembrane helix</keyword>
<comment type="caution">
    <text evidence="13">The sequence shown here is derived from an EMBL/GenBank/DDBJ whole genome shotgun (WGS) entry which is preliminary data.</text>
</comment>
<dbReference type="Pfam" id="PF00005">
    <property type="entry name" value="ABC_tran"/>
    <property type="match status" value="1"/>
</dbReference>
<dbReference type="SUPFAM" id="SSF52540">
    <property type="entry name" value="P-loop containing nucleoside triphosphate hydrolases"/>
    <property type="match status" value="1"/>
</dbReference>
<dbReference type="InterPro" id="IPR017871">
    <property type="entry name" value="ABC_transporter-like_CS"/>
</dbReference>
<evidence type="ECO:0000256" key="5">
    <source>
        <dbReference type="ARBA" id="ARBA00022692"/>
    </source>
</evidence>
<feature type="transmembrane region" description="Helical" evidence="11">
    <location>
        <begin position="275"/>
        <end position="294"/>
    </location>
</feature>
<sequence>MALGLAWRSGRVRLALFAAFTVLAAAVPLAVAWLTKAVLDVIERGGATVGGVVALAVALGLCGVCAALLPPGVRYVQDEMRRRVGFAAVDGLFRATERYVGLARFEEPVFLDRLRIALGHGGATPGLLVAAVLGIARTGLVGVGFLASLVVISPGMSVLVVGSAVPVLLAELWLARRRADVMWHIGPYERREIFFQNLLVSVKAAKEIRLFGIAGHLRELMLGERRVADGERRRMDRRELAVQGCTALASALLAGAGLLWVLLGALDGDRSIGDIALFVAGVAGVQGAVTGLVTEIAQAHEQLRLFAHFRAVLTDGSDLPLPARPRPVRPLRQGIELRDVWFRYSPGQEWALRGVSLSVPYGSTVGLVGTNGAGKSTLVKLLCRMYDPERGAILWDGIDLRDLAPDDLRARVGAVFQDFMEYDLTVAENIGLGDLDALTDRSRLVGAARRAGAHTFVAELPRAYDTLLSRIFLDGDGGERGLHLSGGQWQRLALARALLRGDRDLLILDEPGSGLDAEAEHEVHTRLREHRRGRTSVLISHRLSAVREADLLVVLDRGQVAEQGTHDTLMAAGGVYARLFTLQARGYQFAHVEKHLR</sequence>
<accession>A0A919QD66</accession>
<keyword evidence="7" id="KW-0067">ATP-binding</keyword>
<dbReference type="InterPro" id="IPR027417">
    <property type="entry name" value="P-loop_NTPase"/>
</dbReference>
<comment type="similarity">
    <text evidence="10">Belongs to the ABC transporter superfamily. Siderophore-Fe(3+) uptake transporter (SIUT) (TC 3.A.1.21) family.</text>
</comment>
<feature type="transmembrane region" description="Helical" evidence="11">
    <location>
        <begin position="158"/>
        <end position="175"/>
    </location>
</feature>
<feature type="transmembrane region" description="Helical" evidence="11">
    <location>
        <begin position="240"/>
        <end position="263"/>
    </location>
</feature>
<keyword evidence="6" id="KW-0547">Nucleotide-binding</keyword>
<organism evidence="13 14">
    <name type="scientific">Acrocarpospora phusangensis</name>
    <dbReference type="NCBI Taxonomy" id="1070424"/>
    <lineage>
        <taxon>Bacteria</taxon>
        <taxon>Bacillati</taxon>
        <taxon>Actinomycetota</taxon>
        <taxon>Actinomycetes</taxon>
        <taxon>Streptosporangiales</taxon>
        <taxon>Streptosporangiaceae</taxon>
        <taxon>Acrocarpospora</taxon>
    </lineage>
</organism>
<dbReference type="SUPFAM" id="SSF90123">
    <property type="entry name" value="ABC transporter transmembrane region"/>
    <property type="match status" value="1"/>
</dbReference>
<dbReference type="RefSeq" id="WP_204041949.1">
    <property type="nucleotide sequence ID" value="NZ_BOOA01000026.1"/>
</dbReference>
<keyword evidence="14" id="KW-1185">Reference proteome</keyword>
<proteinExistence type="inferred from homology"/>
<evidence type="ECO:0000256" key="2">
    <source>
        <dbReference type="ARBA" id="ARBA00022448"/>
    </source>
</evidence>
<keyword evidence="9 11" id="KW-0472">Membrane</keyword>
<keyword evidence="5 11" id="KW-0812">Transmembrane</keyword>
<evidence type="ECO:0000313" key="14">
    <source>
        <dbReference type="Proteomes" id="UP000640052"/>
    </source>
</evidence>
<evidence type="ECO:0000256" key="6">
    <source>
        <dbReference type="ARBA" id="ARBA00022741"/>
    </source>
</evidence>
<dbReference type="Gene3D" id="3.40.50.300">
    <property type="entry name" value="P-loop containing nucleotide triphosphate hydrolases"/>
    <property type="match status" value="1"/>
</dbReference>
<evidence type="ECO:0000256" key="10">
    <source>
        <dbReference type="ARBA" id="ARBA00023455"/>
    </source>
</evidence>
<feature type="transmembrane region" description="Helical" evidence="11">
    <location>
        <begin position="48"/>
        <end position="73"/>
    </location>
</feature>
<dbReference type="PROSITE" id="PS00211">
    <property type="entry name" value="ABC_TRANSPORTER_1"/>
    <property type="match status" value="1"/>
</dbReference>
<dbReference type="GO" id="GO:0005524">
    <property type="term" value="F:ATP binding"/>
    <property type="evidence" value="ECO:0007669"/>
    <property type="project" value="UniProtKB-KW"/>
</dbReference>
<dbReference type="SMART" id="SM00382">
    <property type="entry name" value="AAA"/>
    <property type="match status" value="1"/>
</dbReference>
<evidence type="ECO:0000256" key="4">
    <source>
        <dbReference type="ARBA" id="ARBA00022519"/>
    </source>
</evidence>
<dbReference type="GO" id="GO:0015421">
    <property type="term" value="F:ABC-type oligopeptide transporter activity"/>
    <property type="evidence" value="ECO:0007669"/>
    <property type="project" value="TreeGrafter"/>
</dbReference>
<dbReference type="EMBL" id="BOOA01000026">
    <property type="protein sequence ID" value="GIH25215.1"/>
    <property type="molecule type" value="Genomic_DNA"/>
</dbReference>
<dbReference type="FunFam" id="3.40.50.300:FF:000221">
    <property type="entry name" value="Multidrug ABC transporter ATP-binding protein"/>
    <property type="match status" value="1"/>
</dbReference>
<comment type="subcellular location">
    <subcellularLocation>
        <location evidence="1">Cell inner membrane</location>
        <topology evidence="1">Multi-pass membrane protein</topology>
    </subcellularLocation>
</comment>
<feature type="domain" description="ABC transporter" evidence="12">
    <location>
        <begin position="335"/>
        <end position="582"/>
    </location>
</feature>
<reference evidence="13" key="1">
    <citation type="submission" date="2021-01" db="EMBL/GenBank/DDBJ databases">
        <title>Whole genome shotgun sequence of Acrocarpospora phusangensis NBRC 108782.</title>
        <authorList>
            <person name="Komaki H."/>
            <person name="Tamura T."/>
        </authorList>
    </citation>
    <scope>NUCLEOTIDE SEQUENCE</scope>
    <source>
        <strain evidence="13">NBRC 108782</strain>
    </source>
</reference>
<dbReference type="AlphaFoldDB" id="A0A919QD66"/>
<dbReference type="Proteomes" id="UP000640052">
    <property type="component" value="Unassembled WGS sequence"/>
</dbReference>
<keyword evidence="2" id="KW-0813">Transport</keyword>
<dbReference type="PANTHER" id="PTHR43394">
    <property type="entry name" value="ATP-DEPENDENT PERMEASE MDL1, MITOCHONDRIAL"/>
    <property type="match status" value="1"/>
</dbReference>
<evidence type="ECO:0000256" key="8">
    <source>
        <dbReference type="ARBA" id="ARBA00022989"/>
    </source>
</evidence>
<evidence type="ECO:0000256" key="9">
    <source>
        <dbReference type="ARBA" id="ARBA00023136"/>
    </source>
</evidence>
<dbReference type="InterPro" id="IPR036640">
    <property type="entry name" value="ABC1_TM_sf"/>
</dbReference>
<dbReference type="GO" id="GO:0005886">
    <property type="term" value="C:plasma membrane"/>
    <property type="evidence" value="ECO:0007669"/>
    <property type="project" value="UniProtKB-SubCell"/>
</dbReference>
<evidence type="ECO:0000256" key="7">
    <source>
        <dbReference type="ARBA" id="ARBA00022840"/>
    </source>
</evidence>
<evidence type="ECO:0000256" key="3">
    <source>
        <dbReference type="ARBA" id="ARBA00022475"/>
    </source>
</evidence>
<evidence type="ECO:0000259" key="12">
    <source>
        <dbReference type="PROSITE" id="PS50893"/>
    </source>
</evidence>
<keyword evidence="4" id="KW-0997">Cell inner membrane</keyword>
<dbReference type="GO" id="GO:0016887">
    <property type="term" value="F:ATP hydrolysis activity"/>
    <property type="evidence" value="ECO:0007669"/>
    <property type="project" value="InterPro"/>
</dbReference>
<name>A0A919QD66_9ACTN</name>
<dbReference type="PROSITE" id="PS50893">
    <property type="entry name" value="ABC_TRANSPORTER_2"/>
    <property type="match status" value="1"/>
</dbReference>
<evidence type="ECO:0000313" key="13">
    <source>
        <dbReference type="EMBL" id="GIH25215.1"/>
    </source>
</evidence>
<dbReference type="InterPro" id="IPR003439">
    <property type="entry name" value="ABC_transporter-like_ATP-bd"/>
</dbReference>
<dbReference type="Gene3D" id="1.20.1560.10">
    <property type="entry name" value="ABC transporter type 1, transmembrane domain"/>
    <property type="match status" value="1"/>
</dbReference>
<dbReference type="InterPro" id="IPR003593">
    <property type="entry name" value="AAA+_ATPase"/>
</dbReference>